<gene>
    <name evidence="2" type="ORF">IBL26_00115</name>
</gene>
<protein>
    <submittedName>
        <fullName evidence="2">Preprotein translocase subunit YajC</fullName>
    </submittedName>
</protein>
<keyword evidence="1" id="KW-0732">Signal</keyword>
<organism evidence="2 3">
    <name type="scientific">Teichococcus aerophilus</name>
    <dbReference type="NCBI Taxonomy" id="1224513"/>
    <lineage>
        <taxon>Bacteria</taxon>
        <taxon>Pseudomonadati</taxon>
        <taxon>Pseudomonadota</taxon>
        <taxon>Alphaproteobacteria</taxon>
        <taxon>Acetobacterales</taxon>
        <taxon>Roseomonadaceae</taxon>
        <taxon>Roseomonas</taxon>
    </lineage>
</organism>
<name>A0ABR7RF80_9PROT</name>
<keyword evidence="3" id="KW-1185">Reference proteome</keyword>
<reference evidence="2 3" key="1">
    <citation type="journal article" date="2013" name="Int. J. Syst. Evol. Microbiol.">
        <title>Roseomonas aerophila sp. nov., isolated from air.</title>
        <authorList>
            <person name="Kim S.J."/>
            <person name="Weon H.Y."/>
            <person name="Ahn J.H."/>
            <person name="Hong S.B."/>
            <person name="Seok S.J."/>
            <person name="Whang K.S."/>
            <person name="Kwon S.W."/>
        </authorList>
    </citation>
    <scope>NUCLEOTIDE SEQUENCE [LARGE SCALE GENOMIC DNA]</scope>
    <source>
        <strain evidence="2 3">NBRC 108923</strain>
    </source>
</reference>
<evidence type="ECO:0000313" key="3">
    <source>
        <dbReference type="Proteomes" id="UP000626026"/>
    </source>
</evidence>
<evidence type="ECO:0000313" key="2">
    <source>
        <dbReference type="EMBL" id="MBC9205220.1"/>
    </source>
</evidence>
<dbReference type="Proteomes" id="UP000626026">
    <property type="component" value="Unassembled WGS sequence"/>
</dbReference>
<dbReference type="RefSeq" id="WP_187782406.1">
    <property type="nucleotide sequence ID" value="NZ_JACTVA010000001.1"/>
</dbReference>
<proteinExistence type="predicted"/>
<dbReference type="EMBL" id="JACTVA010000001">
    <property type="protein sequence ID" value="MBC9205220.1"/>
    <property type="molecule type" value="Genomic_DNA"/>
</dbReference>
<comment type="caution">
    <text evidence="2">The sequence shown here is derived from an EMBL/GenBank/DDBJ whole genome shotgun (WGS) entry which is preliminary data.</text>
</comment>
<feature type="chain" id="PRO_5045989801" evidence="1">
    <location>
        <begin position="28"/>
        <end position="196"/>
    </location>
</feature>
<evidence type="ECO:0000256" key="1">
    <source>
        <dbReference type="SAM" id="SignalP"/>
    </source>
</evidence>
<sequence length="196" mass="20739">MPAQPSRSTLPGLLGIVAALATGPALAQSAAILDAGGATAIVETIDMRDRAVLLRGETGNLLTVHVPREVRNLPQMRPGDRVSINVVNTVAARIARPGEPLPQSTATAARTAAGERPGGLFVDHQRMRVRIEGVDAPSNTVAFIGEDRVPRRMTLRDPAMQALLPSLRVGDEVDVTFTEAVSLRVIPADQGRRPPA</sequence>
<feature type="signal peptide" evidence="1">
    <location>
        <begin position="1"/>
        <end position="27"/>
    </location>
</feature>
<accession>A0ABR7RF80</accession>